<name>A0A840C674_9RHOB</name>
<protein>
    <submittedName>
        <fullName evidence="2">Uncharacterized protein</fullName>
    </submittedName>
</protein>
<dbReference type="AlphaFoldDB" id="A0A840C674"/>
<dbReference type="InterPro" id="IPR010642">
    <property type="entry name" value="Invasion_prot_B"/>
</dbReference>
<dbReference type="EMBL" id="JACIEQ010000001">
    <property type="protein sequence ID" value="MBB4021431.1"/>
    <property type="molecule type" value="Genomic_DNA"/>
</dbReference>
<proteinExistence type="predicted"/>
<evidence type="ECO:0000256" key="1">
    <source>
        <dbReference type="SAM" id="SignalP"/>
    </source>
</evidence>
<feature type="signal peptide" evidence="1">
    <location>
        <begin position="1"/>
        <end position="23"/>
    </location>
</feature>
<dbReference type="Pfam" id="PF06776">
    <property type="entry name" value="IalB"/>
    <property type="match status" value="1"/>
</dbReference>
<feature type="chain" id="PRO_5032652753" evidence="1">
    <location>
        <begin position="24"/>
        <end position="177"/>
    </location>
</feature>
<gene>
    <name evidence="2" type="ORF">GGR17_001222</name>
</gene>
<comment type="caution">
    <text evidence="2">The sequence shown here is derived from an EMBL/GenBank/DDBJ whole genome shotgun (WGS) entry which is preliminary data.</text>
</comment>
<dbReference type="Proteomes" id="UP000585681">
    <property type="component" value="Unassembled WGS sequence"/>
</dbReference>
<keyword evidence="3" id="KW-1185">Reference proteome</keyword>
<evidence type="ECO:0000313" key="2">
    <source>
        <dbReference type="EMBL" id="MBB4021431.1"/>
    </source>
</evidence>
<keyword evidence="1" id="KW-0732">Signal</keyword>
<sequence length="177" mass="18949">MTFRAKFGVVAAAMAFAALGAQAQESTNRVAVMTDWNVFAEPAAAPVDCWGVAVPKETVNTDANGRIKAVRRGDILLFVTYRPKDKVLGQVSFLGGYPFAPESFVTVEIGDKKFEMFTDGEYAFALPEDDTRILDALKNGVDAVVTGRSSRGTITKDTFSLLGFTAASEAAQKYCGG</sequence>
<reference evidence="2" key="1">
    <citation type="submission" date="2020-08" db="EMBL/GenBank/DDBJ databases">
        <title>Genomic Encyclopedia of Type Strains, Phase IV (KMG-IV): sequencing the most valuable type-strain genomes for metagenomic binning, comparative biology and taxonomic classification.</title>
        <authorList>
            <person name="Goeker M."/>
        </authorList>
    </citation>
    <scope>NUCLEOTIDE SEQUENCE [LARGE SCALE GENOMIC DNA]</scope>
    <source>
        <strain evidence="2">DSM 105040</strain>
    </source>
</reference>
<evidence type="ECO:0000313" key="3">
    <source>
        <dbReference type="Proteomes" id="UP000585681"/>
    </source>
</evidence>
<accession>A0A840C674</accession>
<dbReference type="RefSeq" id="WP_054537692.1">
    <property type="nucleotide sequence ID" value="NZ_JACIEQ010000001.1"/>
</dbReference>
<organism evidence="2 3">
    <name type="scientific">Actibacterium naphthalenivorans</name>
    <dbReference type="NCBI Taxonomy" id="1614693"/>
    <lineage>
        <taxon>Bacteria</taxon>
        <taxon>Pseudomonadati</taxon>
        <taxon>Pseudomonadota</taxon>
        <taxon>Alphaproteobacteria</taxon>
        <taxon>Rhodobacterales</taxon>
        <taxon>Roseobacteraceae</taxon>
        <taxon>Actibacterium</taxon>
    </lineage>
</organism>